<dbReference type="Proteomes" id="UP000323653">
    <property type="component" value="Chromosome"/>
</dbReference>
<dbReference type="RefSeq" id="WP_149074209.1">
    <property type="nucleotide sequence ID" value="NZ_CP043329.1"/>
</dbReference>
<proteinExistence type="predicted"/>
<dbReference type="PROSITE" id="PS50160">
    <property type="entry name" value="DNA_LIGASE_A3"/>
    <property type="match status" value="1"/>
</dbReference>
<evidence type="ECO:0000256" key="21">
    <source>
        <dbReference type="SAM" id="MobiDB-lite"/>
    </source>
</evidence>
<dbReference type="EMBL" id="CP043329">
    <property type="protein sequence ID" value="QEK51164.1"/>
    <property type="molecule type" value="Genomic_DNA"/>
</dbReference>
<evidence type="ECO:0000256" key="6">
    <source>
        <dbReference type="ARBA" id="ARBA00022722"/>
    </source>
</evidence>
<dbReference type="SUPFAM" id="SSF56091">
    <property type="entry name" value="DNA ligase/mRNA capping enzyme, catalytic domain"/>
    <property type="match status" value="1"/>
</dbReference>
<dbReference type="InterPro" id="IPR052171">
    <property type="entry name" value="NHEJ_LigD"/>
</dbReference>
<evidence type="ECO:0000256" key="19">
    <source>
        <dbReference type="ARBA" id="ARBA00029943"/>
    </source>
</evidence>
<gene>
    <name evidence="23" type="primary">ligD</name>
    <name evidence="23" type="ORF">FYC62_05355</name>
</gene>
<evidence type="ECO:0000259" key="22">
    <source>
        <dbReference type="PROSITE" id="PS50160"/>
    </source>
</evidence>
<feature type="compositionally biased region" description="Basic and acidic residues" evidence="21">
    <location>
        <begin position="1"/>
        <end position="12"/>
    </location>
</feature>
<dbReference type="GO" id="GO:0004527">
    <property type="term" value="F:exonuclease activity"/>
    <property type="evidence" value="ECO:0007669"/>
    <property type="project" value="UniProtKB-KW"/>
</dbReference>
<comment type="cofactor">
    <cofactor evidence="1">
        <name>Mn(2+)</name>
        <dbReference type="ChEBI" id="CHEBI:29035"/>
    </cofactor>
</comment>
<dbReference type="GO" id="GO:0003677">
    <property type="term" value="F:DNA binding"/>
    <property type="evidence" value="ECO:0007669"/>
    <property type="project" value="UniProtKB-KW"/>
</dbReference>
<evidence type="ECO:0000256" key="4">
    <source>
        <dbReference type="ARBA" id="ARBA00022679"/>
    </source>
</evidence>
<keyword evidence="16" id="KW-0234">DNA repair</keyword>
<keyword evidence="12" id="KW-0067">ATP-binding</keyword>
<evidence type="ECO:0000313" key="23">
    <source>
        <dbReference type="EMBL" id="QEK51164.1"/>
    </source>
</evidence>
<evidence type="ECO:0000256" key="8">
    <source>
        <dbReference type="ARBA" id="ARBA00022741"/>
    </source>
</evidence>
<keyword evidence="7" id="KW-0479">Metal-binding</keyword>
<evidence type="ECO:0000256" key="17">
    <source>
        <dbReference type="ARBA" id="ARBA00023211"/>
    </source>
</evidence>
<keyword evidence="11" id="KW-0269">Exonuclease</keyword>
<keyword evidence="15" id="KW-0233">DNA recombination</keyword>
<dbReference type="Gene3D" id="3.30.1490.70">
    <property type="match status" value="1"/>
</dbReference>
<evidence type="ECO:0000256" key="15">
    <source>
        <dbReference type="ARBA" id="ARBA00023172"/>
    </source>
</evidence>
<dbReference type="SUPFAM" id="SSF50249">
    <property type="entry name" value="Nucleic acid-binding proteins"/>
    <property type="match status" value="1"/>
</dbReference>
<keyword evidence="14" id="KW-0238">DNA-binding</keyword>
<dbReference type="GO" id="GO:0006281">
    <property type="term" value="P:DNA repair"/>
    <property type="evidence" value="ECO:0007669"/>
    <property type="project" value="UniProtKB-KW"/>
</dbReference>
<evidence type="ECO:0000256" key="13">
    <source>
        <dbReference type="ARBA" id="ARBA00022932"/>
    </source>
</evidence>
<dbReference type="GO" id="GO:0005524">
    <property type="term" value="F:ATP binding"/>
    <property type="evidence" value="ECO:0007669"/>
    <property type="project" value="UniProtKB-KW"/>
</dbReference>
<organism evidence="23 24">
    <name type="scientific">Pedobacter aquae</name>
    <dbReference type="NCBI Taxonomy" id="2605747"/>
    <lineage>
        <taxon>Bacteria</taxon>
        <taxon>Pseudomonadati</taxon>
        <taxon>Bacteroidota</taxon>
        <taxon>Sphingobacteriia</taxon>
        <taxon>Sphingobacteriales</taxon>
        <taxon>Sphingobacteriaceae</taxon>
        <taxon>Pedobacter</taxon>
    </lineage>
</organism>
<dbReference type="NCBIfam" id="TIGR02779">
    <property type="entry name" value="NHEJ_ligase_lig"/>
    <property type="match status" value="1"/>
</dbReference>
<evidence type="ECO:0000313" key="24">
    <source>
        <dbReference type="Proteomes" id="UP000323653"/>
    </source>
</evidence>
<dbReference type="InterPro" id="IPR012310">
    <property type="entry name" value="DNA_ligase_ATP-dep_cent"/>
</dbReference>
<protein>
    <recommendedName>
        <fullName evidence="2">DNA ligase (ATP)</fullName>
        <ecNumber evidence="2">6.5.1.1</ecNumber>
    </recommendedName>
    <alternativeName>
        <fullName evidence="19">NHEJ DNA polymerase</fullName>
    </alternativeName>
</protein>
<dbReference type="CDD" id="cd07906">
    <property type="entry name" value="Adenylation_DNA_ligase_LigD_LigC"/>
    <property type="match status" value="1"/>
</dbReference>
<dbReference type="Pfam" id="PF01068">
    <property type="entry name" value="DNA_ligase_A_M"/>
    <property type="match status" value="1"/>
</dbReference>
<keyword evidence="17" id="KW-0464">Manganese</keyword>
<evidence type="ECO:0000256" key="2">
    <source>
        <dbReference type="ARBA" id="ARBA00012727"/>
    </source>
</evidence>
<dbReference type="AlphaFoldDB" id="A0A5C0VJI8"/>
<evidence type="ECO:0000256" key="5">
    <source>
        <dbReference type="ARBA" id="ARBA00022695"/>
    </source>
</evidence>
<keyword evidence="6" id="KW-0540">Nuclease</keyword>
<keyword evidence="8" id="KW-0547">Nucleotide-binding</keyword>
<dbReference type="InterPro" id="IPR012309">
    <property type="entry name" value="DNA_ligase_ATP-dep_C"/>
</dbReference>
<dbReference type="NCBIfam" id="TIGR02777">
    <property type="entry name" value="LigD_PE_dom"/>
    <property type="match status" value="1"/>
</dbReference>
<name>A0A5C0VJI8_9SPHI</name>
<keyword evidence="13" id="KW-0239">DNA-directed DNA polymerase</keyword>
<dbReference type="InterPro" id="IPR014146">
    <property type="entry name" value="LigD_ligase_dom"/>
</dbReference>
<keyword evidence="4" id="KW-0808">Transferase</keyword>
<dbReference type="PANTHER" id="PTHR42705:SF2">
    <property type="entry name" value="BIFUNCTIONAL NON-HOMOLOGOUS END JOINING PROTEIN LIGD"/>
    <property type="match status" value="1"/>
</dbReference>
<dbReference type="CDD" id="cd07971">
    <property type="entry name" value="OBF_DNA_ligase_LigD"/>
    <property type="match status" value="1"/>
</dbReference>
<dbReference type="GO" id="GO:0046872">
    <property type="term" value="F:metal ion binding"/>
    <property type="evidence" value="ECO:0007669"/>
    <property type="project" value="UniProtKB-KW"/>
</dbReference>
<dbReference type="Pfam" id="PF21686">
    <property type="entry name" value="LigD_Prim-Pol"/>
    <property type="match status" value="1"/>
</dbReference>
<dbReference type="Pfam" id="PF13298">
    <property type="entry name" value="LigD_N"/>
    <property type="match status" value="1"/>
</dbReference>
<dbReference type="InterPro" id="IPR014144">
    <property type="entry name" value="LigD_PE_domain"/>
</dbReference>
<keyword evidence="10" id="KW-0378">Hydrolase</keyword>
<keyword evidence="5" id="KW-0548">Nucleotidyltransferase</keyword>
<evidence type="ECO:0000256" key="20">
    <source>
        <dbReference type="ARBA" id="ARBA00034003"/>
    </source>
</evidence>
<evidence type="ECO:0000256" key="1">
    <source>
        <dbReference type="ARBA" id="ARBA00001936"/>
    </source>
</evidence>
<evidence type="ECO:0000256" key="11">
    <source>
        <dbReference type="ARBA" id="ARBA00022839"/>
    </source>
</evidence>
<keyword evidence="9" id="KW-0227">DNA damage</keyword>
<dbReference type="Pfam" id="PF04679">
    <property type="entry name" value="DNA_ligase_A_C"/>
    <property type="match status" value="1"/>
</dbReference>
<dbReference type="PANTHER" id="PTHR42705">
    <property type="entry name" value="BIFUNCTIONAL NON-HOMOLOGOUS END JOINING PROTEIN LIGD"/>
    <property type="match status" value="1"/>
</dbReference>
<dbReference type="Gene3D" id="3.30.470.30">
    <property type="entry name" value="DNA ligase/mRNA capping enzyme"/>
    <property type="match status" value="1"/>
</dbReference>
<evidence type="ECO:0000256" key="18">
    <source>
        <dbReference type="ARBA" id="ARBA00023268"/>
    </source>
</evidence>
<dbReference type="InterPro" id="IPR012340">
    <property type="entry name" value="NA-bd_OB-fold"/>
</dbReference>
<dbReference type="Gene3D" id="3.90.920.10">
    <property type="entry name" value="DNA primase, PRIM domain"/>
    <property type="match status" value="1"/>
</dbReference>
<evidence type="ECO:0000256" key="14">
    <source>
        <dbReference type="ARBA" id="ARBA00023125"/>
    </source>
</evidence>
<accession>A0A5C0VJI8</accession>
<dbReference type="NCBIfam" id="TIGR02776">
    <property type="entry name" value="NHEJ_ligase_prk"/>
    <property type="match status" value="1"/>
</dbReference>
<evidence type="ECO:0000256" key="12">
    <source>
        <dbReference type="ARBA" id="ARBA00022840"/>
    </source>
</evidence>
<dbReference type="NCBIfam" id="TIGR02778">
    <property type="entry name" value="ligD_pol"/>
    <property type="match status" value="1"/>
</dbReference>
<sequence length="817" mass="94943">MSLTKYQEKRNFEQTTEPKSQKKTTGKTLSFVVQRHHASHLHYDFRLEIDGVLKSWAVPKGPSLNPKDKRLAMMVEDHPYDYKNFEGEIPKGNYGAGTVYIFDEGNYQSLSKTRKEDEKELKKGLAAGSLKFKLNGKILKGEFALVKLKNSEQNAWLLIKHQDEFSVNKRFNIENLIPKEVIKAGKDFKKQKPEKKHQPKEREKIVEEHGYSPMLAKLSDHIFKDKNWLFERKIDGYRIIASTGEKISLTSRNGIDYTSKYQQISNNLKEISADAILDGEIIAENKAGVHQFQWLQHFDTNSKGLTLKYYVFDILKLHGNELLDMPLLKRKELLKVLIEKYKAENIVFNDYTLTDGEKLFEEAKKQKWEGVIAKRIDDEYYPGKRTDSWLKIKLSNSQEAIICGFTKPAGSRKYFGALVLGMYDDNQELSYIGNCGTGFNDETLKNLHQQMEAIITSEKPFTDQVNMESKVTWVKPQLICEVNYTEWTLDHHLRHPVFKGLRLDKEMEDVKEEKVSKSEETKIFGTKKVKLTNLDKLYWPKEKITKGELLNYYESIADYILPYLKDKPLSLNRHPNGITKPGFYQKDVDLEQIPKWAKTAQIHSESNNKEIDYLVCNDKASLLYMVNLGCIEINPWLSTYKKPENPEYMVIDLDPDKNNFKEVVQVALAVKEVYDEMNIKSFVKTSGSSGIHIFIYLAAKYYYKIVKNFAEFIAQKVHEKTSEITSLERSPSKRKNLIYIDYLQNRRGQTIAAPYSVRPKPGATVSLPLSWDKVNKNLDMRDYHIKNVLKLIKDREDPWRDIKNNKIDILKTLKTLK</sequence>
<reference evidence="23 24" key="1">
    <citation type="submission" date="2019-08" db="EMBL/GenBank/DDBJ databases">
        <title>Pedobacter sp. nov., isolated from Han river, South Korea.</title>
        <authorList>
            <person name="Lee D.-H."/>
            <person name="Kim Y.-S."/>
            <person name="Hwang E.-M."/>
            <person name="Le Tran T.C."/>
            <person name="Cha C.-J."/>
        </authorList>
    </citation>
    <scope>NUCLEOTIDE SEQUENCE [LARGE SCALE GENOMIC DNA]</scope>
    <source>
        <strain evidence="23 24">CJ43</strain>
    </source>
</reference>
<dbReference type="InterPro" id="IPR014145">
    <property type="entry name" value="LigD_pol_dom"/>
</dbReference>
<dbReference type="KEGG" id="pej:FYC62_05355"/>
<dbReference type="EC" id="6.5.1.1" evidence="2"/>
<evidence type="ECO:0000256" key="7">
    <source>
        <dbReference type="ARBA" id="ARBA00022723"/>
    </source>
</evidence>
<keyword evidence="24" id="KW-1185">Reference proteome</keyword>
<keyword evidence="18" id="KW-0511">Multifunctional enzyme</keyword>
<feature type="region of interest" description="Disordered" evidence="21">
    <location>
        <begin position="1"/>
        <end position="26"/>
    </location>
</feature>
<evidence type="ECO:0000256" key="3">
    <source>
        <dbReference type="ARBA" id="ARBA00022598"/>
    </source>
</evidence>
<dbReference type="Gene3D" id="2.40.50.140">
    <property type="entry name" value="Nucleic acid-binding proteins"/>
    <property type="match status" value="1"/>
</dbReference>
<feature type="domain" description="ATP-dependent DNA ligase family profile" evidence="22">
    <location>
        <begin position="300"/>
        <end position="393"/>
    </location>
</feature>
<dbReference type="GO" id="GO:0003887">
    <property type="term" value="F:DNA-directed DNA polymerase activity"/>
    <property type="evidence" value="ECO:0007669"/>
    <property type="project" value="UniProtKB-KW"/>
</dbReference>
<evidence type="ECO:0000256" key="10">
    <source>
        <dbReference type="ARBA" id="ARBA00022801"/>
    </source>
</evidence>
<comment type="catalytic activity">
    <reaction evidence="20">
        <text>ATP + (deoxyribonucleotide)n-3'-hydroxyl + 5'-phospho-(deoxyribonucleotide)m = (deoxyribonucleotide)n+m + AMP + diphosphate.</text>
        <dbReference type="EC" id="6.5.1.1"/>
    </reaction>
</comment>
<dbReference type="GO" id="GO:0003910">
    <property type="term" value="F:DNA ligase (ATP) activity"/>
    <property type="evidence" value="ECO:0007669"/>
    <property type="project" value="UniProtKB-EC"/>
</dbReference>
<evidence type="ECO:0000256" key="16">
    <source>
        <dbReference type="ARBA" id="ARBA00023204"/>
    </source>
</evidence>
<evidence type="ECO:0000256" key="9">
    <source>
        <dbReference type="ARBA" id="ARBA00022763"/>
    </source>
</evidence>
<keyword evidence="3 23" id="KW-0436">Ligase</keyword>
<dbReference type="CDD" id="cd04865">
    <property type="entry name" value="LigD_Pol_like_2"/>
    <property type="match status" value="1"/>
</dbReference>
<dbReference type="GO" id="GO:0006310">
    <property type="term" value="P:DNA recombination"/>
    <property type="evidence" value="ECO:0007669"/>
    <property type="project" value="UniProtKB-KW"/>
</dbReference>
<dbReference type="InterPro" id="IPR014143">
    <property type="entry name" value="NHEJ_ligase_prk"/>
</dbReference>